<proteinExistence type="predicted"/>
<reference evidence="1 2" key="1">
    <citation type="journal article" date="2024" name="Chem. Sci.">
        <title>Discovery of megapolipeptins by genome mining of a Burkholderiales bacteria collection.</title>
        <authorList>
            <person name="Paulo B.S."/>
            <person name="Recchia M.J.J."/>
            <person name="Lee S."/>
            <person name="Fergusson C.H."/>
            <person name="Romanowski S.B."/>
            <person name="Hernandez A."/>
            <person name="Krull N."/>
            <person name="Liu D.Y."/>
            <person name="Cavanagh H."/>
            <person name="Bos A."/>
            <person name="Gray C.A."/>
            <person name="Murphy B.T."/>
            <person name="Linington R.G."/>
            <person name="Eustaquio A.S."/>
        </authorList>
    </citation>
    <scope>NUCLEOTIDE SEQUENCE [LARGE SCALE GENOMIC DNA]</scope>
    <source>
        <strain evidence="1 2">RL18-126-BIB-B</strain>
    </source>
</reference>
<evidence type="ECO:0000313" key="1">
    <source>
        <dbReference type="EMBL" id="MFM0108373.1"/>
    </source>
</evidence>
<accession>A0ACC7NPJ4</accession>
<protein>
    <submittedName>
        <fullName evidence="1">Uncharacterized protein</fullName>
    </submittedName>
</protein>
<evidence type="ECO:0000313" key="2">
    <source>
        <dbReference type="Proteomes" id="UP001629235"/>
    </source>
</evidence>
<sequence length="79" mass="8646">MQKTLEYTVCRNHRGMPLITLDSQLGNGQEIKPETLPALAYAELAATCWVDYRLASVYLHGLLEHSLFDVGGSSLPLAG</sequence>
<dbReference type="EMBL" id="JAQQDW010000114">
    <property type="protein sequence ID" value="MFM0108373.1"/>
    <property type="molecule type" value="Genomic_DNA"/>
</dbReference>
<name>A0ACC7NPJ4_9BURK</name>
<keyword evidence="2" id="KW-1185">Reference proteome</keyword>
<dbReference type="Proteomes" id="UP001629235">
    <property type="component" value="Unassembled WGS sequence"/>
</dbReference>
<gene>
    <name evidence="1" type="ORF">PQR01_34320</name>
</gene>
<comment type="caution">
    <text evidence="1">The sequence shown here is derived from an EMBL/GenBank/DDBJ whole genome shotgun (WGS) entry which is preliminary data.</text>
</comment>
<organism evidence="1 2">
    <name type="scientific">Paraburkholderia rhynchosiae</name>
    <dbReference type="NCBI Taxonomy" id="487049"/>
    <lineage>
        <taxon>Bacteria</taxon>
        <taxon>Pseudomonadati</taxon>
        <taxon>Pseudomonadota</taxon>
        <taxon>Betaproteobacteria</taxon>
        <taxon>Burkholderiales</taxon>
        <taxon>Burkholderiaceae</taxon>
        <taxon>Paraburkholderia</taxon>
    </lineage>
</organism>